<organism evidence="2 3">
    <name type="scientific">Marinilabilia salmonicolor</name>
    <dbReference type="NCBI Taxonomy" id="989"/>
    <lineage>
        <taxon>Bacteria</taxon>
        <taxon>Pseudomonadati</taxon>
        <taxon>Bacteroidota</taxon>
        <taxon>Bacteroidia</taxon>
        <taxon>Marinilabiliales</taxon>
        <taxon>Marinilabiliaceae</taxon>
        <taxon>Marinilabilia</taxon>
    </lineage>
</organism>
<dbReference type="Proteomes" id="UP000252733">
    <property type="component" value="Unassembled WGS sequence"/>
</dbReference>
<evidence type="ECO:0000259" key="1">
    <source>
        <dbReference type="Pfam" id="PF20613"/>
    </source>
</evidence>
<dbReference type="AlphaFoldDB" id="A0A2T0XH57"/>
<name>A0A2T0XH57_9BACT</name>
<dbReference type="Pfam" id="PF20613">
    <property type="entry name" value="HipA_2"/>
    <property type="match status" value="1"/>
</dbReference>
<evidence type="ECO:0000313" key="3">
    <source>
        <dbReference type="Proteomes" id="UP000252733"/>
    </source>
</evidence>
<dbReference type="RefSeq" id="WP_106153500.1">
    <property type="nucleotide sequence ID" value="NZ_PVTS01000010.1"/>
</dbReference>
<gene>
    <name evidence="2" type="ORF">DFO77_11224</name>
</gene>
<dbReference type="OrthoDB" id="1092050at2"/>
<proteinExistence type="predicted"/>
<accession>A0A2T0XH57</accession>
<sequence>MEKLTPLLHREGISIIKEIPTDGHTPLKVLGDDYNQYVVKALKNSHDKNSLINEFLGYYFLRLWDIPTPEVAVVSIDPELISQTEGLSVRHKPFLYENICFGSQWIENSIELEAFISLDKFKRELNNPEDFFRLALFDIWIANEDRNPGNNNLLLCPDGEKLITITAIDHAFILASGGYDYLMPEELMFSYNESILHHQACRTLKRKIKADIIWMDKARESFYLCIEECRQHFDEICGYIPDGLEFTPEEQQNIHAFLFSEVRNKKVFEEYSLILSKM</sequence>
<dbReference type="InterPro" id="IPR046748">
    <property type="entry name" value="HipA_2"/>
</dbReference>
<keyword evidence="3" id="KW-1185">Reference proteome</keyword>
<comment type="caution">
    <text evidence="2">The sequence shown here is derived from an EMBL/GenBank/DDBJ whole genome shotgun (WGS) entry which is preliminary data.</text>
</comment>
<dbReference type="EMBL" id="QPIZ01000012">
    <property type="protein sequence ID" value="RCW33862.1"/>
    <property type="molecule type" value="Genomic_DNA"/>
</dbReference>
<feature type="domain" description="HipA-like kinase" evidence="1">
    <location>
        <begin position="24"/>
        <end position="264"/>
    </location>
</feature>
<dbReference type="Gene3D" id="1.10.1070.20">
    <property type="match status" value="1"/>
</dbReference>
<evidence type="ECO:0000313" key="2">
    <source>
        <dbReference type="EMBL" id="RCW33862.1"/>
    </source>
</evidence>
<reference evidence="2 3" key="1">
    <citation type="submission" date="2018-07" db="EMBL/GenBank/DDBJ databases">
        <title>Freshwater and sediment microbial communities from various areas in North America, analyzing microbe dynamics in response to fracking.</title>
        <authorList>
            <person name="Lamendella R."/>
        </authorList>
    </citation>
    <scope>NUCLEOTIDE SEQUENCE [LARGE SCALE GENOMIC DNA]</scope>
    <source>
        <strain evidence="2 3">160A</strain>
    </source>
</reference>
<protein>
    <recommendedName>
        <fullName evidence="1">HipA-like kinase domain-containing protein</fullName>
    </recommendedName>
</protein>